<dbReference type="AlphaFoldDB" id="A0A0A8YY10"/>
<organism evidence="1">
    <name type="scientific">Arundo donax</name>
    <name type="common">Giant reed</name>
    <name type="synonym">Donax arundinaceus</name>
    <dbReference type="NCBI Taxonomy" id="35708"/>
    <lineage>
        <taxon>Eukaryota</taxon>
        <taxon>Viridiplantae</taxon>
        <taxon>Streptophyta</taxon>
        <taxon>Embryophyta</taxon>
        <taxon>Tracheophyta</taxon>
        <taxon>Spermatophyta</taxon>
        <taxon>Magnoliopsida</taxon>
        <taxon>Liliopsida</taxon>
        <taxon>Poales</taxon>
        <taxon>Poaceae</taxon>
        <taxon>PACMAD clade</taxon>
        <taxon>Arundinoideae</taxon>
        <taxon>Arundineae</taxon>
        <taxon>Arundo</taxon>
    </lineage>
</organism>
<accession>A0A0A8YY10</accession>
<reference evidence="1" key="2">
    <citation type="journal article" date="2015" name="Data Brief">
        <title>Shoot transcriptome of the giant reed, Arundo donax.</title>
        <authorList>
            <person name="Barrero R.A."/>
            <person name="Guerrero F.D."/>
            <person name="Moolhuijzen P."/>
            <person name="Goolsby J.A."/>
            <person name="Tidwell J."/>
            <person name="Bellgard S.E."/>
            <person name="Bellgard M.I."/>
        </authorList>
    </citation>
    <scope>NUCLEOTIDE SEQUENCE</scope>
    <source>
        <tissue evidence="1">Shoot tissue taken approximately 20 cm above the soil surface</tissue>
    </source>
</reference>
<name>A0A0A8YY10_ARUDO</name>
<evidence type="ECO:0000313" key="1">
    <source>
        <dbReference type="EMBL" id="JAD31461.1"/>
    </source>
</evidence>
<reference evidence="1" key="1">
    <citation type="submission" date="2014-09" db="EMBL/GenBank/DDBJ databases">
        <authorList>
            <person name="Magalhaes I.L.F."/>
            <person name="Oliveira U."/>
            <person name="Santos F.R."/>
            <person name="Vidigal T.H.D.A."/>
            <person name="Brescovit A.D."/>
            <person name="Santos A.J."/>
        </authorList>
    </citation>
    <scope>NUCLEOTIDE SEQUENCE</scope>
    <source>
        <tissue evidence="1">Shoot tissue taken approximately 20 cm above the soil surface</tissue>
    </source>
</reference>
<protein>
    <submittedName>
        <fullName evidence="1">Uncharacterized protein</fullName>
    </submittedName>
</protein>
<dbReference type="EMBL" id="GBRH01266434">
    <property type="protein sequence ID" value="JAD31461.1"/>
    <property type="molecule type" value="Transcribed_RNA"/>
</dbReference>
<proteinExistence type="predicted"/>
<sequence>MLGRPRGARCRGGLMVGTARGMRVRWW</sequence>